<evidence type="ECO:0000313" key="5">
    <source>
        <dbReference type="EMBL" id="RHM17642.1"/>
    </source>
</evidence>
<dbReference type="Pfam" id="PF13102">
    <property type="entry name" value="Phage_int_SAM_5"/>
    <property type="match status" value="1"/>
</dbReference>
<evidence type="ECO:0000259" key="4">
    <source>
        <dbReference type="PROSITE" id="PS51898"/>
    </source>
</evidence>
<evidence type="ECO:0000256" key="3">
    <source>
        <dbReference type="ARBA" id="ARBA00023172"/>
    </source>
</evidence>
<proteinExistence type="inferred from homology"/>
<dbReference type="EMBL" id="QRPN01000010">
    <property type="protein sequence ID" value="RHM17642.1"/>
    <property type="molecule type" value="Genomic_DNA"/>
</dbReference>
<dbReference type="PROSITE" id="PS51898">
    <property type="entry name" value="TYR_RECOMBINASE"/>
    <property type="match status" value="1"/>
</dbReference>
<dbReference type="InterPro" id="IPR010998">
    <property type="entry name" value="Integrase_recombinase_N"/>
</dbReference>
<dbReference type="Proteomes" id="UP000284604">
    <property type="component" value="Unassembled WGS sequence"/>
</dbReference>
<reference evidence="5 6" key="1">
    <citation type="submission" date="2018-08" db="EMBL/GenBank/DDBJ databases">
        <title>A genome reference for cultivated species of the human gut microbiota.</title>
        <authorList>
            <person name="Zou Y."/>
            <person name="Xue W."/>
            <person name="Luo G."/>
        </authorList>
    </citation>
    <scope>NUCLEOTIDE SEQUENCE [LARGE SCALE GENOMIC DNA]</scope>
    <source>
        <strain evidence="5 6">AF35-20</strain>
    </source>
</reference>
<sequence length="344" mass="39275">MFKICIVFKISIRRDGGSPCRKRKKEESPAATGSFSGFVRGEIARTRLMHRHSTADNYATALRSLLAFHGKKDISFAEVDSRLVDAYGEWLRRKGICKDTLSCYMRSLRAVYNKAVEQGLTEQKEPFVNVFTGISRTRKRSIEKADINKLRAVQVKPGSFMQLVRDVFLFCFYACGMPFVDVAFLKKSQIKGGILVYHRRKTDQVVQIKLEPCMQEIINRYRSDGSDYVFPFLTSQDEDTAYREYKRKFSYYNKTLKTLGKLAGVDKPLSSYVARHTWATLAFMSSVDMSVIAQALGHTDVKTTRIYVEDIGNGKQNSANKKLLNEVLRKRSSVQEVTSVQEVQ</sequence>
<dbReference type="PANTHER" id="PTHR30349">
    <property type="entry name" value="PHAGE INTEGRASE-RELATED"/>
    <property type="match status" value="1"/>
</dbReference>
<keyword evidence="2" id="KW-0238">DNA-binding</keyword>
<dbReference type="Gene3D" id="1.10.443.10">
    <property type="entry name" value="Intergrase catalytic core"/>
    <property type="match status" value="1"/>
</dbReference>
<organism evidence="5 6">
    <name type="scientific">Bacteroides stercoris</name>
    <dbReference type="NCBI Taxonomy" id="46506"/>
    <lineage>
        <taxon>Bacteria</taxon>
        <taxon>Pseudomonadati</taxon>
        <taxon>Bacteroidota</taxon>
        <taxon>Bacteroidia</taxon>
        <taxon>Bacteroidales</taxon>
        <taxon>Bacteroidaceae</taxon>
        <taxon>Bacteroides</taxon>
    </lineage>
</organism>
<dbReference type="Pfam" id="PF00589">
    <property type="entry name" value="Phage_integrase"/>
    <property type="match status" value="1"/>
</dbReference>
<dbReference type="InterPro" id="IPR013762">
    <property type="entry name" value="Integrase-like_cat_sf"/>
</dbReference>
<evidence type="ECO:0000256" key="1">
    <source>
        <dbReference type="ARBA" id="ARBA00008857"/>
    </source>
</evidence>
<feature type="domain" description="Tyr recombinase" evidence="4">
    <location>
        <begin position="137"/>
        <end position="320"/>
    </location>
</feature>
<dbReference type="PANTHER" id="PTHR30349:SF64">
    <property type="entry name" value="PROPHAGE INTEGRASE INTD-RELATED"/>
    <property type="match status" value="1"/>
</dbReference>
<dbReference type="GO" id="GO:0015074">
    <property type="term" value="P:DNA integration"/>
    <property type="evidence" value="ECO:0007669"/>
    <property type="project" value="InterPro"/>
</dbReference>
<protein>
    <submittedName>
        <fullName evidence="5">Recombinase</fullName>
    </submittedName>
</protein>
<evidence type="ECO:0000256" key="2">
    <source>
        <dbReference type="ARBA" id="ARBA00023125"/>
    </source>
</evidence>
<comment type="similarity">
    <text evidence="1">Belongs to the 'phage' integrase family.</text>
</comment>
<evidence type="ECO:0000313" key="6">
    <source>
        <dbReference type="Proteomes" id="UP000284604"/>
    </source>
</evidence>
<comment type="caution">
    <text evidence="5">The sequence shown here is derived from an EMBL/GenBank/DDBJ whole genome shotgun (WGS) entry which is preliminary data.</text>
</comment>
<dbReference type="GO" id="GO:0006310">
    <property type="term" value="P:DNA recombination"/>
    <property type="evidence" value="ECO:0007669"/>
    <property type="project" value="UniProtKB-KW"/>
</dbReference>
<dbReference type="SUPFAM" id="SSF56349">
    <property type="entry name" value="DNA breaking-rejoining enzymes"/>
    <property type="match status" value="1"/>
</dbReference>
<dbReference type="CDD" id="cd01185">
    <property type="entry name" value="INTN1_C_like"/>
    <property type="match status" value="1"/>
</dbReference>
<dbReference type="RefSeq" id="WP_118399610.1">
    <property type="nucleotide sequence ID" value="NZ_JABFHV010000023.1"/>
</dbReference>
<accession>A0A415PUJ8</accession>
<dbReference type="InterPro" id="IPR025269">
    <property type="entry name" value="SAM-like_dom"/>
</dbReference>
<keyword evidence="3" id="KW-0233">DNA recombination</keyword>
<dbReference type="AlphaFoldDB" id="A0A415PUJ8"/>
<dbReference type="InterPro" id="IPR002104">
    <property type="entry name" value="Integrase_catalytic"/>
</dbReference>
<dbReference type="GO" id="GO:0003677">
    <property type="term" value="F:DNA binding"/>
    <property type="evidence" value="ECO:0007669"/>
    <property type="project" value="UniProtKB-KW"/>
</dbReference>
<dbReference type="InterPro" id="IPR050090">
    <property type="entry name" value="Tyrosine_recombinase_XerCD"/>
</dbReference>
<dbReference type="Gene3D" id="1.10.150.130">
    <property type="match status" value="1"/>
</dbReference>
<gene>
    <name evidence="5" type="ORF">DWZ78_10710</name>
</gene>
<dbReference type="InterPro" id="IPR011010">
    <property type="entry name" value="DNA_brk_join_enz"/>
</dbReference>
<name>A0A415PUJ8_BACSE</name>